<dbReference type="InterPro" id="IPR007699">
    <property type="entry name" value="SGS_dom"/>
</dbReference>
<dbReference type="PANTHER" id="PTHR47686">
    <property type="entry name" value="SGS DOMAIN-CONTAINING PROTEIN"/>
    <property type="match status" value="1"/>
</dbReference>
<evidence type="ECO:0000313" key="3">
    <source>
        <dbReference type="EMBL" id="CBK23079.2"/>
    </source>
</evidence>
<dbReference type="Gene3D" id="2.60.40.790">
    <property type="match status" value="1"/>
</dbReference>
<dbReference type="PROSITE" id="PS51048">
    <property type="entry name" value="SGS"/>
    <property type="match status" value="1"/>
</dbReference>
<reference evidence="3" key="1">
    <citation type="submission" date="2010-02" db="EMBL/GenBank/DDBJ databases">
        <title>Sequencing and annotation of the Blastocystis hominis genome.</title>
        <authorList>
            <person name="Wincker P."/>
        </authorList>
    </citation>
    <scope>NUCLEOTIDE SEQUENCE</scope>
    <source>
        <strain evidence="3">Singapore isolate B</strain>
    </source>
</reference>
<dbReference type="EMBL" id="FN668654">
    <property type="protein sequence ID" value="CBK23079.2"/>
    <property type="molecule type" value="Genomic_DNA"/>
</dbReference>
<name>D8M4U0_BLAHO</name>
<organism evidence="3">
    <name type="scientific">Blastocystis hominis</name>
    <dbReference type="NCBI Taxonomy" id="12968"/>
    <lineage>
        <taxon>Eukaryota</taxon>
        <taxon>Sar</taxon>
        <taxon>Stramenopiles</taxon>
        <taxon>Bigyra</taxon>
        <taxon>Opalozoa</taxon>
        <taxon>Opalinata</taxon>
        <taxon>Blastocystidae</taxon>
        <taxon>Blastocystis</taxon>
    </lineage>
</organism>
<dbReference type="InterPro" id="IPR007052">
    <property type="entry name" value="CS_dom"/>
</dbReference>
<dbReference type="AlphaFoldDB" id="D8M4U0"/>
<gene>
    <name evidence="3" type="ORF">GSBLH_T00006564001</name>
</gene>
<dbReference type="InterPro" id="IPR008978">
    <property type="entry name" value="HSP20-like_chaperone"/>
</dbReference>
<dbReference type="PROSITE" id="PS51203">
    <property type="entry name" value="CS"/>
    <property type="match status" value="1"/>
</dbReference>
<dbReference type="RefSeq" id="XP_012897127.1">
    <property type="nucleotide sequence ID" value="XM_013041673.1"/>
</dbReference>
<keyword evidence="4" id="KW-1185">Reference proteome</keyword>
<evidence type="ECO:0000259" key="1">
    <source>
        <dbReference type="PROSITE" id="PS51048"/>
    </source>
</evidence>
<dbReference type="Pfam" id="PF04969">
    <property type="entry name" value="CS"/>
    <property type="match status" value="1"/>
</dbReference>
<dbReference type="PANTHER" id="PTHR47686:SF1">
    <property type="entry name" value="CALCYCLIN-BINDING PROTEIN"/>
    <property type="match status" value="1"/>
</dbReference>
<feature type="domain" description="CS" evidence="2">
    <location>
        <begin position="48"/>
        <end position="144"/>
    </location>
</feature>
<evidence type="ECO:0008006" key="5">
    <source>
        <dbReference type="Google" id="ProtNLM"/>
    </source>
</evidence>
<dbReference type="Proteomes" id="UP000008312">
    <property type="component" value="Unassembled WGS sequence"/>
</dbReference>
<accession>D8M4U0</accession>
<feature type="domain" description="SGS" evidence="1">
    <location>
        <begin position="129"/>
        <end position="221"/>
    </location>
</feature>
<dbReference type="SUPFAM" id="SSF49764">
    <property type="entry name" value="HSP20-like chaperones"/>
    <property type="match status" value="1"/>
</dbReference>
<dbReference type="GeneID" id="24922688"/>
<dbReference type="FunCoup" id="D8M4U0">
    <property type="interactions" value="338"/>
</dbReference>
<dbReference type="InParanoid" id="D8M4U0"/>
<evidence type="ECO:0000259" key="2">
    <source>
        <dbReference type="PROSITE" id="PS51203"/>
    </source>
</evidence>
<sequence>MSRSDIEASIAELQHFLEQARTERSEYQACQLESSCSRHGTRSTVTFSSIPSFMWGQTLDNVSYVSGMVEGLEGIDKLPKEAIQCDFEEESVELRIMGIQNKNYRWSSKLYSKIVPSSCKLLVRKDCITLKLAKLHPENWLQLQPENKPVRSTPKSDDPSAGLMDLMRDMYQSGDDNMKKVIAEAFEKARSGVSPADMADGIFVNNESASCSWSSNNLLECDEGIGMTTLK</sequence>
<dbReference type="OrthoDB" id="164025at2759"/>
<proteinExistence type="predicted"/>
<protein>
    <recommendedName>
        <fullName evidence="5">Calcyclin-binding protein</fullName>
    </recommendedName>
</protein>
<evidence type="ECO:0000313" key="4">
    <source>
        <dbReference type="Proteomes" id="UP000008312"/>
    </source>
</evidence>